<evidence type="ECO:0000313" key="1">
    <source>
        <dbReference type="EMBL" id="UOE21169.1"/>
    </source>
</evidence>
<dbReference type="KEGG" id="thao:NI17_008520"/>
<organism evidence="1 2">
    <name type="scientific">Thermobifida halotolerans</name>
    <dbReference type="NCBI Taxonomy" id="483545"/>
    <lineage>
        <taxon>Bacteria</taxon>
        <taxon>Bacillati</taxon>
        <taxon>Actinomycetota</taxon>
        <taxon>Actinomycetes</taxon>
        <taxon>Streptosporangiales</taxon>
        <taxon>Nocardiopsidaceae</taxon>
        <taxon>Thermobifida</taxon>
    </lineage>
</organism>
<sequence>MFEYFPGDYMWNPAAVGALNSGARIDEVDRARRPPREAARRGEGAGTQEFFASWSAVAEHLVEMAQEDEAAGRTRSAG</sequence>
<dbReference type="OrthoDB" id="9765647at2"/>
<dbReference type="Proteomes" id="UP000265719">
    <property type="component" value="Chromosome"/>
</dbReference>
<dbReference type="EMBL" id="CP063196">
    <property type="protein sequence ID" value="UOE21169.1"/>
    <property type="molecule type" value="Genomic_DNA"/>
</dbReference>
<protein>
    <submittedName>
        <fullName evidence="1">Uncharacterized protein</fullName>
    </submittedName>
</protein>
<dbReference type="AlphaFoldDB" id="A0A399G8W9"/>
<evidence type="ECO:0000313" key="2">
    <source>
        <dbReference type="Proteomes" id="UP000265719"/>
    </source>
</evidence>
<keyword evidence="2" id="KW-1185">Reference proteome</keyword>
<gene>
    <name evidence="1" type="ORF">NI17_008520</name>
</gene>
<proteinExistence type="predicted"/>
<dbReference type="RefSeq" id="WP_068694155.1">
    <property type="nucleotide sequence ID" value="NZ_CP063196.1"/>
</dbReference>
<accession>A0A399G8W9</accession>
<reference evidence="1" key="1">
    <citation type="submission" date="2020-10" db="EMBL/GenBank/DDBJ databases">
        <title>De novo genome project of the cellulose decomposer Thermobifida halotolerans type strain.</title>
        <authorList>
            <person name="Nagy I."/>
            <person name="Horvath B."/>
            <person name="Kukolya J."/>
            <person name="Nagy I."/>
            <person name="Orsini M."/>
        </authorList>
    </citation>
    <scope>NUCLEOTIDE SEQUENCE</scope>
    <source>
        <strain evidence="1">DSM 44931</strain>
    </source>
</reference>
<name>A0A399G8W9_9ACTN</name>